<reference evidence="8 9" key="1">
    <citation type="journal article" date="2016" name="Int. J. Syst. Evol. Microbiol.">
        <title>Polaribacter haliotis sp. nov., isolated from the gut of abalone Haliotis discus hannai.</title>
        <authorList>
            <person name="Kim Y.O."/>
            <person name="Park I.S."/>
            <person name="Park S."/>
            <person name="Nam B.H."/>
            <person name="Park J.M."/>
            <person name="Kim D.G."/>
            <person name="Yoon J.H."/>
        </authorList>
    </citation>
    <scope>NUCLEOTIDE SEQUENCE [LARGE SCALE GENOMIC DNA]</scope>
    <source>
        <strain evidence="8 9">KCTC 52418</strain>
    </source>
</reference>
<dbReference type="SUPFAM" id="SSF51445">
    <property type="entry name" value="(Trans)glycosidases"/>
    <property type="match status" value="1"/>
</dbReference>
<dbReference type="KEGG" id="phal:H9I45_08750"/>
<dbReference type="GO" id="GO:0006004">
    <property type="term" value="P:fucose metabolic process"/>
    <property type="evidence" value="ECO:0007669"/>
    <property type="project" value="InterPro"/>
</dbReference>
<keyword evidence="4" id="KW-0732">Signal</keyword>
<dbReference type="Gene3D" id="2.60.40.1180">
    <property type="entry name" value="Golgi alpha-mannosidase II"/>
    <property type="match status" value="1"/>
</dbReference>
<dbReference type="GO" id="GO:0004560">
    <property type="term" value="F:alpha-L-fucosidase activity"/>
    <property type="evidence" value="ECO:0007669"/>
    <property type="project" value="InterPro"/>
</dbReference>
<gene>
    <name evidence="8" type="ORF">H9I45_08750</name>
</gene>
<keyword evidence="9" id="KW-1185">Reference proteome</keyword>
<evidence type="ECO:0000256" key="1">
    <source>
        <dbReference type="ARBA" id="ARBA00004071"/>
    </source>
</evidence>
<dbReference type="SMART" id="SM00812">
    <property type="entry name" value="Alpha_L_fucos"/>
    <property type="match status" value="1"/>
</dbReference>
<keyword evidence="5" id="KW-0378">Hydrolase</keyword>
<dbReference type="AlphaFoldDB" id="A0A7L8AKZ7"/>
<dbReference type="InterPro" id="IPR057739">
    <property type="entry name" value="Glyco_hydro_29_N"/>
</dbReference>
<evidence type="ECO:0000256" key="2">
    <source>
        <dbReference type="ARBA" id="ARBA00007951"/>
    </source>
</evidence>
<dbReference type="InterPro" id="IPR017853">
    <property type="entry name" value="GH"/>
</dbReference>
<dbReference type="Proteomes" id="UP000516764">
    <property type="component" value="Chromosome"/>
</dbReference>
<evidence type="ECO:0000256" key="4">
    <source>
        <dbReference type="ARBA" id="ARBA00022729"/>
    </source>
</evidence>
<organism evidence="8 9">
    <name type="scientific">Polaribacter haliotis</name>
    <dbReference type="NCBI Taxonomy" id="1888915"/>
    <lineage>
        <taxon>Bacteria</taxon>
        <taxon>Pseudomonadati</taxon>
        <taxon>Bacteroidota</taxon>
        <taxon>Flavobacteriia</taxon>
        <taxon>Flavobacteriales</taxon>
        <taxon>Flavobacteriaceae</taxon>
    </lineage>
</organism>
<proteinExistence type="inferred from homology"/>
<evidence type="ECO:0000256" key="6">
    <source>
        <dbReference type="ARBA" id="ARBA00023295"/>
    </source>
</evidence>
<comment type="function">
    <text evidence="1">Alpha-L-fucosidase is responsible for hydrolyzing the alpha-1,6-linked fucose joined to the reducing-end N-acetylglucosamine of the carbohydrate moieties of glycoproteins.</text>
</comment>
<dbReference type="Gene3D" id="3.20.20.80">
    <property type="entry name" value="Glycosidases"/>
    <property type="match status" value="1"/>
</dbReference>
<dbReference type="OrthoDB" id="1095333at2"/>
<accession>A0A7L8AKZ7</accession>
<dbReference type="InterPro" id="IPR000933">
    <property type="entry name" value="Glyco_hydro_29"/>
</dbReference>
<dbReference type="GO" id="GO:0005764">
    <property type="term" value="C:lysosome"/>
    <property type="evidence" value="ECO:0007669"/>
    <property type="project" value="TreeGrafter"/>
</dbReference>
<dbReference type="PANTHER" id="PTHR10030">
    <property type="entry name" value="ALPHA-L-FUCOSIDASE"/>
    <property type="match status" value="1"/>
</dbReference>
<evidence type="ECO:0000259" key="7">
    <source>
        <dbReference type="Pfam" id="PF01120"/>
    </source>
</evidence>
<dbReference type="PRINTS" id="PR00741">
    <property type="entry name" value="GLHYDRLASE29"/>
</dbReference>
<dbReference type="GO" id="GO:0016139">
    <property type="term" value="P:glycoside catabolic process"/>
    <property type="evidence" value="ECO:0007669"/>
    <property type="project" value="TreeGrafter"/>
</dbReference>
<evidence type="ECO:0000313" key="9">
    <source>
        <dbReference type="Proteomes" id="UP000516764"/>
    </source>
</evidence>
<name>A0A7L8AKZ7_9FLAO</name>
<dbReference type="InterPro" id="IPR016286">
    <property type="entry name" value="FUC_metazoa-typ"/>
</dbReference>
<evidence type="ECO:0000256" key="5">
    <source>
        <dbReference type="ARBA" id="ARBA00022801"/>
    </source>
</evidence>
<dbReference type="EC" id="3.2.1.51" evidence="3"/>
<keyword evidence="6" id="KW-0326">Glycosidase</keyword>
<evidence type="ECO:0000313" key="8">
    <source>
        <dbReference type="EMBL" id="QOD62459.1"/>
    </source>
</evidence>
<dbReference type="Pfam" id="PF01120">
    <property type="entry name" value="Alpha_L_fucos"/>
    <property type="match status" value="1"/>
</dbReference>
<dbReference type="PANTHER" id="PTHR10030:SF37">
    <property type="entry name" value="ALPHA-L-FUCOSIDASE-RELATED"/>
    <property type="match status" value="1"/>
</dbReference>
<dbReference type="EMBL" id="CP061813">
    <property type="protein sequence ID" value="QOD62459.1"/>
    <property type="molecule type" value="Genomic_DNA"/>
</dbReference>
<dbReference type="InterPro" id="IPR013780">
    <property type="entry name" value="Glyco_hydro_b"/>
</dbReference>
<feature type="domain" description="Glycoside hydrolase family 29 N-terminal" evidence="7">
    <location>
        <begin position="19"/>
        <end position="324"/>
    </location>
</feature>
<evidence type="ECO:0000256" key="3">
    <source>
        <dbReference type="ARBA" id="ARBA00012662"/>
    </source>
</evidence>
<comment type="similarity">
    <text evidence="2">Belongs to the glycosyl hydrolase 29 family.</text>
</comment>
<sequence length="565" mass="63930">MNEMWGSQKVKSNNSLRGKNFIDGNYAMFIHWGLYSQLANKWKGKTYYGIGEWLMHKDLAGVPADEYMEVAKDFNPTKFDADAFVSLAKNAGMKYIIITSKHHDGFAMFDTKVSDFNVVKATPYGKDLMKQLAEACKKQEMGFGFYYSHNQDWTEPGGNGGPKTNAKGEAVTFDDYFKNKCLPQVIELTKNYGDIELIWFDTPGNMPKKYVEELVQVVRKYQPKALVSGRAGHGLGDYTTLGDMEIPNKNHEGLWETVDVINDSWGYAWYDQNWKTPKDILERLISTVARGGTYMVNIGPKGDGTIPIQSTKALLNAGKWIKKYPNVVYGAEASPWKHKLPWGDVTKKGNSLYLSIYKWPIDGELYLPGLQSNIESCTIQTKKGNIALKVQKINGWTKINLPSNRPEKLVSVVTLKLNEPPKVISTLGIDPVIETELLAEFATASDAKKDHKYWMEKFGEWKATAHIHSFKEYGKAYWKVDVLKPGYYQVELDYAGEGRLVWSVETDDNEQMQNQQNSSQIYAYHSIGWLKFKKSGKHKIAVSLVEGNAEKASLRAIKLIPVVLD</sequence>
<protein>
    <recommendedName>
        <fullName evidence="3">alpha-L-fucosidase</fullName>
        <ecNumber evidence="3">3.2.1.51</ecNumber>
    </recommendedName>
</protein>